<dbReference type="EMBL" id="HG806169">
    <property type="protein sequence ID" value="CDW57472.1"/>
    <property type="molecule type" value="Genomic_DNA"/>
</dbReference>
<keyword evidence="4 10" id="KW-0647">Proteasome</keyword>
<evidence type="ECO:0000256" key="3">
    <source>
        <dbReference type="ARBA" id="ARBA00022490"/>
    </source>
</evidence>
<dbReference type="InterPro" id="IPR016050">
    <property type="entry name" value="Proteasome_bsu_CS"/>
</dbReference>
<gene>
    <name evidence="10" type="ORF">TTRE_0000576401</name>
</gene>
<dbReference type="PROSITE" id="PS51476">
    <property type="entry name" value="PROTEASOME_BETA_2"/>
    <property type="match status" value="1"/>
</dbReference>
<feature type="compositionally biased region" description="Pro residues" evidence="8">
    <location>
        <begin position="411"/>
        <end position="423"/>
    </location>
</feature>
<keyword evidence="5" id="KW-0539">Nucleus</keyword>
<dbReference type="OrthoDB" id="204949at2759"/>
<dbReference type="GO" id="GO:0005737">
    <property type="term" value="C:cytoplasm"/>
    <property type="evidence" value="ECO:0007669"/>
    <property type="project" value="TreeGrafter"/>
</dbReference>
<sequence length="464" mass="50982">MDDIMCYNGGLVVAMRGHECVTIGSDLRLGSRFLTIMTDKPKIYRMAPRLFLGIPGLATDAQTVVDKMHFRTNAYKLREGREVRPKVLTRMVSNLLYEHRFGPYFCEPVVAGLDPYNNYEPYVAVMDLIGYVTAPEDFVTSGSGEMQLFALCENFWEKNMDEDALFEVTAQALLSALDRDASSGWGAVVYTITKTMAVNVDRTPDGRGVILYNGEIVLIYTKEVVLELSSNEQLLRGKTKGALYLTSHRILFTAKNPKDRLQSLSMPFHCLRDVKLEQPLLGANYLHGVLLAQPNGNWSGEATFKLTFNLGGCIDFGLTMLHAVELARQIHTYATPPPYAPPPGDFFSPPPAYYTCQGTNFYGINIPVQTFPDGPPPGNVYVYSAAPPFSGVFTGQPGGGAFVPPQAAMGSPPPYSAAVPPYPAQQNGLPGQQAGQQVPNQGTYEVNAPKSNPPSYDDALRRRR</sequence>
<dbReference type="InterPro" id="IPR033811">
    <property type="entry name" value="Proteasome_beta_3"/>
</dbReference>
<dbReference type="SUPFAM" id="SSF56235">
    <property type="entry name" value="N-terminal nucleophile aminohydrolases (Ntn hydrolases)"/>
    <property type="match status" value="1"/>
</dbReference>
<comment type="subcellular location">
    <subcellularLocation>
        <location evidence="1">Nucleus</location>
    </subcellularLocation>
</comment>
<dbReference type="InterPro" id="IPR023333">
    <property type="entry name" value="Proteasome_suB-type"/>
</dbReference>
<evidence type="ECO:0000259" key="9">
    <source>
        <dbReference type="Pfam" id="PF02893"/>
    </source>
</evidence>
<dbReference type="Gene3D" id="2.30.29.30">
    <property type="entry name" value="Pleckstrin-homology domain (PH domain)/Phosphotyrosine-binding domain (PTB)"/>
    <property type="match status" value="1"/>
</dbReference>
<dbReference type="SUPFAM" id="SSF50729">
    <property type="entry name" value="PH domain-like"/>
    <property type="match status" value="1"/>
</dbReference>
<evidence type="ECO:0000313" key="10">
    <source>
        <dbReference type="EMBL" id="CDW57472.1"/>
    </source>
</evidence>
<dbReference type="InterPro" id="IPR001353">
    <property type="entry name" value="Proteasome_sua/b"/>
</dbReference>
<dbReference type="PANTHER" id="PTHR32194:SF10">
    <property type="entry name" value="PROTEASOME SUBUNIT BETA TYPE-3"/>
    <property type="match status" value="1"/>
</dbReference>
<dbReference type="GO" id="GO:0043161">
    <property type="term" value="P:proteasome-mediated ubiquitin-dependent protein catabolic process"/>
    <property type="evidence" value="ECO:0007669"/>
    <property type="project" value="InterPro"/>
</dbReference>
<dbReference type="Pfam" id="PF00227">
    <property type="entry name" value="Proteasome"/>
    <property type="match status" value="1"/>
</dbReference>
<keyword evidence="11" id="KW-1185">Reference proteome</keyword>
<dbReference type="PROSITE" id="PS00854">
    <property type="entry name" value="PROTEASOME_BETA_1"/>
    <property type="match status" value="1"/>
</dbReference>
<keyword evidence="3" id="KW-0963">Cytoplasm</keyword>
<comment type="subunit">
    <text evidence="7">The 26S proteasome consists of a 20S proteasome core and two 19S regulatory subunits. The 20S proteasome core is composed of 28 subunits that are arranged in four stacked rings, resulting in a barrel-shaped structure. The two end rings are each formed by seven alpha subunits, and the two central rings are each formed by seven beta subunits. The catalytic chamber with the active sites is on the inside of the barrel.</text>
</comment>
<dbReference type="Proteomes" id="UP000030665">
    <property type="component" value="Unassembled WGS sequence"/>
</dbReference>
<feature type="compositionally biased region" description="Polar residues" evidence="8">
    <location>
        <begin position="425"/>
        <end position="454"/>
    </location>
</feature>
<evidence type="ECO:0000256" key="5">
    <source>
        <dbReference type="ARBA" id="ARBA00023242"/>
    </source>
</evidence>
<name>A0A077ZAR9_TRITR</name>
<evidence type="ECO:0000256" key="8">
    <source>
        <dbReference type="SAM" id="MobiDB-lite"/>
    </source>
</evidence>
<evidence type="ECO:0000256" key="6">
    <source>
        <dbReference type="ARBA" id="ARBA00024953"/>
    </source>
</evidence>
<protein>
    <recommendedName>
        <fullName evidence="2">Proteasome subunit beta type-3</fullName>
    </recommendedName>
</protein>
<evidence type="ECO:0000313" key="11">
    <source>
        <dbReference type="Proteomes" id="UP000030665"/>
    </source>
</evidence>
<dbReference type="PANTHER" id="PTHR32194">
    <property type="entry name" value="METALLOPROTEASE TLDD"/>
    <property type="match status" value="1"/>
</dbReference>
<proteinExistence type="predicted"/>
<dbReference type="InterPro" id="IPR004182">
    <property type="entry name" value="GRAM"/>
</dbReference>
<reference evidence="10" key="2">
    <citation type="submission" date="2014-03" db="EMBL/GenBank/DDBJ databases">
        <title>The whipworm genome and dual-species transcriptomics of an intimate host-pathogen interaction.</title>
        <authorList>
            <person name="Foth B.J."/>
            <person name="Tsai I.J."/>
            <person name="Reid A.J."/>
            <person name="Bancroft A.J."/>
            <person name="Nichol S."/>
            <person name="Tracey A."/>
            <person name="Holroyd N."/>
            <person name="Cotton J.A."/>
            <person name="Stanley E.J."/>
            <person name="Zarowiecki M."/>
            <person name="Liu J.Z."/>
            <person name="Huckvale T."/>
            <person name="Cooper P.J."/>
            <person name="Grencis R.K."/>
            <person name="Berriman M."/>
        </authorList>
    </citation>
    <scope>NUCLEOTIDE SEQUENCE [LARGE SCALE GENOMIC DNA]</scope>
</reference>
<dbReference type="STRING" id="36087.A0A077ZAR9"/>
<dbReference type="InterPro" id="IPR029055">
    <property type="entry name" value="Ntn_hydrolases_N"/>
</dbReference>
<dbReference type="CDD" id="cd03759">
    <property type="entry name" value="proteasome_beta_type_3"/>
    <property type="match status" value="1"/>
</dbReference>
<dbReference type="GO" id="GO:0005634">
    <property type="term" value="C:nucleus"/>
    <property type="evidence" value="ECO:0007669"/>
    <property type="project" value="UniProtKB-SubCell"/>
</dbReference>
<dbReference type="GO" id="GO:0019774">
    <property type="term" value="C:proteasome core complex, beta-subunit complex"/>
    <property type="evidence" value="ECO:0007669"/>
    <property type="project" value="InterPro"/>
</dbReference>
<organism evidence="10 11">
    <name type="scientific">Trichuris trichiura</name>
    <name type="common">Whipworm</name>
    <name type="synonym">Trichocephalus trichiurus</name>
    <dbReference type="NCBI Taxonomy" id="36087"/>
    <lineage>
        <taxon>Eukaryota</taxon>
        <taxon>Metazoa</taxon>
        <taxon>Ecdysozoa</taxon>
        <taxon>Nematoda</taxon>
        <taxon>Enoplea</taxon>
        <taxon>Dorylaimia</taxon>
        <taxon>Trichinellida</taxon>
        <taxon>Trichuridae</taxon>
        <taxon>Trichuris</taxon>
    </lineage>
</organism>
<dbReference type="CDD" id="cd13214">
    <property type="entry name" value="PH-GRAM_WBP2"/>
    <property type="match status" value="1"/>
</dbReference>
<reference evidence="10" key="1">
    <citation type="submission" date="2014-01" db="EMBL/GenBank/DDBJ databases">
        <authorList>
            <person name="Aslett M."/>
        </authorList>
    </citation>
    <scope>NUCLEOTIDE SEQUENCE</scope>
</reference>
<dbReference type="InterPro" id="IPR011993">
    <property type="entry name" value="PH-like_dom_sf"/>
</dbReference>
<feature type="region of interest" description="Disordered" evidence="8">
    <location>
        <begin position="404"/>
        <end position="464"/>
    </location>
</feature>
<evidence type="ECO:0000256" key="4">
    <source>
        <dbReference type="ARBA" id="ARBA00022942"/>
    </source>
</evidence>
<comment type="function">
    <text evidence="6">Non-catalytic component of the proteasome, a multicatalytic proteinase complex which is characterized by its ability to cleave peptides with Arg, Phe, Tyr, Leu, and Glu adjacent to the leaving group at neutral or slightly basic pH. The proteasome has an ATP-dependent proteolytic activity.</text>
</comment>
<evidence type="ECO:0000256" key="1">
    <source>
        <dbReference type="ARBA" id="ARBA00004123"/>
    </source>
</evidence>
<evidence type="ECO:0000256" key="7">
    <source>
        <dbReference type="ARBA" id="ARBA00026071"/>
    </source>
</evidence>
<dbReference type="Pfam" id="PF02893">
    <property type="entry name" value="GRAM"/>
    <property type="match status" value="1"/>
</dbReference>
<dbReference type="AlphaFoldDB" id="A0A077ZAR9"/>
<feature type="domain" description="GRAM" evidence="9">
    <location>
        <begin position="237"/>
        <end position="324"/>
    </location>
</feature>
<dbReference type="Gene3D" id="3.60.20.10">
    <property type="entry name" value="Glutamine Phosphoribosylpyrophosphate, subunit 1, domain 1"/>
    <property type="match status" value="1"/>
</dbReference>
<accession>A0A077ZAR9</accession>
<evidence type="ECO:0000256" key="2">
    <source>
        <dbReference type="ARBA" id="ARBA00016160"/>
    </source>
</evidence>